<reference evidence="1" key="1">
    <citation type="submission" date="2019-03" db="EMBL/GenBank/DDBJ databases">
        <title>Single cell metagenomics reveals metabolic interactions within the superorganism composed of flagellate Streblomastix strix and complex community of Bacteroidetes bacteria on its surface.</title>
        <authorList>
            <person name="Treitli S.C."/>
            <person name="Kolisko M."/>
            <person name="Husnik F."/>
            <person name="Keeling P."/>
            <person name="Hampl V."/>
        </authorList>
    </citation>
    <scope>NUCLEOTIDE SEQUENCE</scope>
    <source>
        <strain evidence="1">STM</strain>
    </source>
</reference>
<proteinExistence type="predicted"/>
<organism evidence="1">
    <name type="scientific">termite gut metagenome</name>
    <dbReference type="NCBI Taxonomy" id="433724"/>
    <lineage>
        <taxon>unclassified sequences</taxon>
        <taxon>metagenomes</taxon>
        <taxon>organismal metagenomes</taxon>
    </lineage>
</organism>
<protein>
    <submittedName>
        <fullName evidence="1">Uncharacterized protein</fullName>
    </submittedName>
</protein>
<gene>
    <name evidence="1" type="ORF">EZS27_022134</name>
</gene>
<accession>A0A5J4R4D8</accession>
<dbReference type="AlphaFoldDB" id="A0A5J4R4D8"/>
<comment type="caution">
    <text evidence="1">The sequence shown here is derived from an EMBL/GenBank/DDBJ whole genome shotgun (WGS) entry which is preliminary data.</text>
</comment>
<dbReference type="EMBL" id="SNRY01001716">
    <property type="protein sequence ID" value="KAA6329027.1"/>
    <property type="molecule type" value="Genomic_DNA"/>
</dbReference>
<sequence>MIQQFFRETAGFSNSLSDTMSKATIISLYPYRIRFANHMIILFKSSNKTLPIIRTDTSKRNTQFEKFLS</sequence>
<name>A0A5J4R4D8_9ZZZZ</name>
<evidence type="ECO:0000313" key="1">
    <source>
        <dbReference type="EMBL" id="KAA6329027.1"/>
    </source>
</evidence>